<dbReference type="Proteomes" id="UP001159405">
    <property type="component" value="Unassembled WGS sequence"/>
</dbReference>
<sequence>MANVVKYRIFVKDGDNFATGSNLETCLANYLAFLSPIVDDFIWQNEPFFLHAKSGKGDEVPAHLYGKTEFGDNVDNEWFIVSLLLQLSKVFPETCISLSDNDGEFLLIEAAHFLPRWLKPENSKNRVFIHDGRVHIIPIPSTPGELPVYPTGTPTVFQALQLVFGVHNTVAAAKIQTAINQRINSLSEQSLNTFHHAHCYIPAEIKYLLDQKPSLISPIVRAFCERDPIDTKACRKMEQFTIERRLIARIRFTRCLFAQLSQQPFKPERRCSGWTLPAISNPQYKAHELGLKLACGFQILCKRNEMKGPGAQEPSDPKGSRQWETFLTCLTKQGYFKGEIEGSKLYQDLLLKAKQQFKENFTVENRSEPGEVILRILKDAKIDVEKMKEEPLLPEDDDIWLNLSDQDLEDILSKYSDPKSTQNGTEDETINSESVLYGDQRSAVDLDKVTRSLKSFVDKVSSYEGAEFPGENENDEIQFDAASFMDTVGNLLGNRTSNHEESSAESESDEQDVSLSSDDEHESDQGVQGNMQSGGEDKELTSYMDQMDEELARTSIGESFEKRGASSFEAKSQGTSESKNSRVVNEVQGSDDEDAPVDVDFNLVKNILESFSTQEGLAGPASNILSSMGVWLPPNADLTDTS</sequence>
<feature type="region of interest" description="Disordered" evidence="1">
    <location>
        <begin position="415"/>
        <end position="436"/>
    </location>
</feature>
<evidence type="ECO:0000313" key="2">
    <source>
        <dbReference type="EMBL" id="CAH3162156.1"/>
    </source>
</evidence>
<reference evidence="2 3" key="1">
    <citation type="submission" date="2022-05" db="EMBL/GenBank/DDBJ databases">
        <authorList>
            <consortium name="Genoscope - CEA"/>
            <person name="William W."/>
        </authorList>
    </citation>
    <scope>NUCLEOTIDE SEQUENCE [LARGE SCALE GENOMIC DNA]</scope>
</reference>
<dbReference type="InterPro" id="IPR010770">
    <property type="entry name" value="Ecd"/>
</dbReference>
<dbReference type="EMBL" id="CALNXK010000122">
    <property type="protein sequence ID" value="CAH3162156.1"/>
    <property type="molecule type" value="Genomic_DNA"/>
</dbReference>
<dbReference type="Pfam" id="PF07093">
    <property type="entry name" value="SGT1"/>
    <property type="match status" value="1"/>
</dbReference>
<organism evidence="2 3">
    <name type="scientific">Porites lobata</name>
    <dbReference type="NCBI Taxonomy" id="104759"/>
    <lineage>
        <taxon>Eukaryota</taxon>
        <taxon>Metazoa</taxon>
        <taxon>Cnidaria</taxon>
        <taxon>Anthozoa</taxon>
        <taxon>Hexacorallia</taxon>
        <taxon>Scleractinia</taxon>
        <taxon>Fungiina</taxon>
        <taxon>Poritidae</taxon>
        <taxon>Porites</taxon>
    </lineage>
</organism>
<evidence type="ECO:0008006" key="4">
    <source>
        <dbReference type="Google" id="ProtNLM"/>
    </source>
</evidence>
<accession>A0ABN8QE03</accession>
<feature type="compositionally biased region" description="Acidic residues" evidence="1">
    <location>
        <begin position="503"/>
        <end position="522"/>
    </location>
</feature>
<keyword evidence="3" id="KW-1185">Reference proteome</keyword>
<feature type="compositionally biased region" description="Polar residues" evidence="1">
    <location>
        <begin position="569"/>
        <end position="583"/>
    </location>
</feature>
<evidence type="ECO:0000256" key="1">
    <source>
        <dbReference type="SAM" id="MobiDB-lite"/>
    </source>
</evidence>
<dbReference type="PANTHER" id="PTHR13060:SF0">
    <property type="entry name" value="PROTEIN ECDYSONELESS HOMOLOG"/>
    <property type="match status" value="1"/>
</dbReference>
<dbReference type="PANTHER" id="PTHR13060">
    <property type="entry name" value="SGT1 PROTEIN HSGT1 SUPPRESSOR OF GCR2"/>
    <property type="match status" value="1"/>
</dbReference>
<evidence type="ECO:0000313" key="3">
    <source>
        <dbReference type="Proteomes" id="UP001159405"/>
    </source>
</evidence>
<gene>
    <name evidence="2" type="ORF">PLOB_00005183</name>
</gene>
<comment type="caution">
    <text evidence="2">The sequence shown here is derived from an EMBL/GenBank/DDBJ whole genome shotgun (WGS) entry which is preliminary data.</text>
</comment>
<name>A0ABN8QE03_9CNID</name>
<proteinExistence type="predicted"/>
<protein>
    <recommendedName>
        <fullName evidence="4">Ecdysoneless</fullName>
    </recommendedName>
</protein>
<feature type="region of interest" description="Disordered" evidence="1">
    <location>
        <begin position="490"/>
        <end position="596"/>
    </location>
</feature>